<dbReference type="CDD" id="cd04301">
    <property type="entry name" value="NAT_SF"/>
    <property type="match status" value="1"/>
</dbReference>
<dbReference type="Pfam" id="PF13508">
    <property type="entry name" value="Acetyltransf_7"/>
    <property type="match status" value="1"/>
</dbReference>
<proteinExistence type="inferred from homology"/>
<dbReference type="InterPro" id="IPR016181">
    <property type="entry name" value="Acyl_CoA_acyltransferase"/>
</dbReference>
<protein>
    <recommendedName>
        <fullName evidence="7">N-acetyltransferase domain-containing protein</fullName>
    </recommendedName>
</protein>
<keyword evidence="3" id="KW-1277">Toxin-antitoxin system</keyword>
<evidence type="ECO:0000256" key="3">
    <source>
        <dbReference type="ARBA" id="ARBA00022649"/>
    </source>
</evidence>
<comment type="caution">
    <text evidence="8">The sequence shown here is derived from an EMBL/GenBank/DDBJ whole genome shotgun (WGS) entry which is preliminary data.</text>
</comment>
<dbReference type="InterPro" id="IPR000182">
    <property type="entry name" value="GNAT_dom"/>
</dbReference>
<evidence type="ECO:0000256" key="2">
    <source>
        <dbReference type="ARBA" id="ARBA00022491"/>
    </source>
</evidence>
<dbReference type="PANTHER" id="PTHR36449:SF1">
    <property type="entry name" value="ACETYLTRANSFERASE"/>
    <property type="match status" value="1"/>
</dbReference>
<dbReference type="AlphaFoldDB" id="A0A2S7DRI4"/>
<evidence type="ECO:0000313" key="8">
    <source>
        <dbReference type="EMBL" id="PPU76436.1"/>
    </source>
</evidence>
<evidence type="ECO:0000256" key="6">
    <source>
        <dbReference type="ARBA" id="ARBA00049880"/>
    </source>
</evidence>
<keyword evidence="4" id="KW-0808">Transferase</keyword>
<dbReference type="PROSITE" id="PS51186">
    <property type="entry name" value="GNAT"/>
    <property type="match status" value="1"/>
</dbReference>
<evidence type="ECO:0000256" key="4">
    <source>
        <dbReference type="ARBA" id="ARBA00022679"/>
    </source>
</evidence>
<reference evidence="8 9" key="1">
    <citation type="submission" date="2016-08" db="EMBL/GenBank/DDBJ databases">
        <authorList>
            <person name="Seilhamer J.J."/>
        </authorList>
    </citation>
    <scope>NUCLEOTIDE SEQUENCE [LARGE SCALE GENOMIC DNA]</scope>
    <source>
        <strain evidence="8 9">CFBP2542</strain>
    </source>
</reference>
<accession>A0A2S7DRI4</accession>
<organism evidence="8 9">
    <name type="scientific">Xanthomonas cucurbitae</name>
    <dbReference type="NCBI Taxonomy" id="56453"/>
    <lineage>
        <taxon>Bacteria</taxon>
        <taxon>Pseudomonadati</taxon>
        <taxon>Pseudomonadota</taxon>
        <taxon>Gammaproteobacteria</taxon>
        <taxon>Lysobacterales</taxon>
        <taxon>Lysobacteraceae</taxon>
        <taxon>Xanthomonas</taxon>
    </lineage>
</organism>
<name>A0A2S7DRI4_9XANT</name>
<comment type="similarity">
    <text evidence="1">Belongs to the acetyltransferase family. GNAT subfamily.</text>
</comment>
<dbReference type="EMBL" id="MDED01000016">
    <property type="protein sequence ID" value="PPU76436.1"/>
    <property type="molecule type" value="Genomic_DNA"/>
</dbReference>
<gene>
    <name evidence="8" type="ORF">XcuCFBP2542_10365</name>
</gene>
<keyword evidence="2" id="KW-0678">Repressor</keyword>
<comment type="catalytic activity">
    <reaction evidence="6">
        <text>glycyl-tRNA(Gly) + acetyl-CoA = N-acetylglycyl-tRNA(Gly) + CoA + H(+)</text>
        <dbReference type="Rhea" id="RHEA:81867"/>
        <dbReference type="Rhea" id="RHEA-COMP:9683"/>
        <dbReference type="Rhea" id="RHEA-COMP:19766"/>
        <dbReference type="ChEBI" id="CHEBI:15378"/>
        <dbReference type="ChEBI" id="CHEBI:57287"/>
        <dbReference type="ChEBI" id="CHEBI:57288"/>
        <dbReference type="ChEBI" id="CHEBI:78522"/>
        <dbReference type="ChEBI" id="CHEBI:232036"/>
    </reaction>
</comment>
<evidence type="ECO:0000313" key="9">
    <source>
        <dbReference type="Proteomes" id="UP000239561"/>
    </source>
</evidence>
<dbReference type="Proteomes" id="UP000239561">
    <property type="component" value="Unassembled WGS sequence"/>
</dbReference>
<dbReference type="Gene3D" id="3.40.630.30">
    <property type="match status" value="1"/>
</dbReference>
<sequence>MALEVEVVPFAGHLSRADFDCGNKDLNEWLRTKARQHQERGISRTFLAIPKTGTLDAWQEVGFKDVVDTTVLGYFTLSSAQVMNAELRPAGSKLPRNVPVVRLGRLAVHQQLKGRGFGTMLLMEAITRAAQVSDAIGVTGLFVDAKDEAAPFYEKFGFQRAELDPLKLWLPLASITELLKA</sequence>
<evidence type="ECO:0000259" key="7">
    <source>
        <dbReference type="PROSITE" id="PS51186"/>
    </source>
</evidence>
<dbReference type="RefSeq" id="WP_104603494.1">
    <property type="nucleotide sequence ID" value="NZ_CP082217.1"/>
</dbReference>
<dbReference type="SUPFAM" id="SSF55729">
    <property type="entry name" value="Acyl-CoA N-acyltransferases (Nat)"/>
    <property type="match status" value="1"/>
</dbReference>
<dbReference type="PANTHER" id="PTHR36449">
    <property type="entry name" value="ACETYLTRANSFERASE-RELATED"/>
    <property type="match status" value="1"/>
</dbReference>
<feature type="domain" description="N-acetyltransferase" evidence="7">
    <location>
        <begin position="44"/>
        <end position="181"/>
    </location>
</feature>
<evidence type="ECO:0000256" key="5">
    <source>
        <dbReference type="ARBA" id="ARBA00023315"/>
    </source>
</evidence>
<dbReference type="GO" id="GO:0016747">
    <property type="term" value="F:acyltransferase activity, transferring groups other than amino-acyl groups"/>
    <property type="evidence" value="ECO:0007669"/>
    <property type="project" value="InterPro"/>
</dbReference>
<evidence type="ECO:0000256" key="1">
    <source>
        <dbReference type="ARBA" id="ARBA00009342"/>
    </source>
</evidence>
<keyword evidence="5" id="KW-0012">Acyltransferase</keyword>